<reference evidence="1" key="1">
    <citation type="submission" date="2019-03" db="EMBL/GenBank/DDBJ databases">
        <title>Largest Complete Mitochondrial Genome of a Gymnosperm, Sitka Spruce (Picea sitchensis), Indicates Complex Physical Structure.</title>
        <authorList>
            <person name="Jackman S.D."/>
            <person name="Coombe L."/>
            <person name="Warren R."/>
            <person name="Kirk H."/>
            <person name="Trinh E."/>
            <person name="McLeod T."/>
            <person name="Pleasance S."/>
            <person name="Pandoh P."/>
            <person name="Zhao Y."/>
            <person name="Coope R."/>
            <person name="Bousquet J."/>
            <person name="Bohlmann J.C."/>
            <person name="Jones S.J.M."/>
            <person name="Birol I."/>
        </authorList>
    </citation>
    <scope>NUCLEOTIDE SEQUENCE</scope>
    <source>
        <strain evidence="1">Q903</strain>
    </source>
</reference>
<protein>
    <submittedName>
        <fullName evidence="1">Uncharacterized protein</fullName>
    </submittedName>
</protein>
<dbReference type="AlphaFoldDB" id="A0A6B9XS45"/>
<organism evidence="1">
    <name type="scientific">Picea sitchensis</name>
    <name type="common">Sitka spruce</name>
    <name type="synonym">Pinus sitchensis</name>
    <dbReference type="NCBI Taxonomy" id="3332"/>
    <lineage>
        <taxon>Eukaryota</taxon>
        <taxon>Viridiplantae</taxon>
        <taxon>Streptophyta</taxon>
        <taxon>Embryophyta</taxon>
        <taxon>Tracheophyta</taxon>
        <taxon>Spermatophyta</taxon>
        <taxon>Pinopsida</taxon>
        <taxon>Pinidae</taxon>
        <taxon>Conifers I</taxon>
        <taxon>Pinales</taxon>
        <taxon>Pinaceae</taxon>
        <taxon>Picea</taxon>
    </lineage>
</organism>
<geneLocation type="mitochondrion" evidence="1"/>
<sequence length="78" mass="9222">MLKWASETYRCESKLNVDMLVVRVIGHLTLYLQSMKSYTSICKYHITKLSNQAKKQPISPVRRPIDVHRWRICNHPIP</sequence>
<keyword evidence="1" id="KW-0496">Mitochondrion</keyword>
<accession>A0A6B9XS45</accession>
<gene>
    <name evidence="1" type="primary">orf05586</name>
    <name evidence="1" type="ORF">Q903MT_gene5554</name>
</gene>
<evidence type="ECO:0000313" key="1">
    <source>
        <dbReference type="EMBL" id="QHR91519.1"/>
    </source>
</evidence>
<dbReference type="EMBL" id="MK697702">
    <property type="protein sequence ID" value="QHR91519.1"/>
    <property type="molecule type" value="Genomic_DNA"/>
</dbReference>
<name>A0A6B9XS45_PICSI</name>
<proteinExistence type="predicted"/>